<dbReference type="RefSeq" id="WP_008849631.1">
    <property type="nucleotide sequence ID" value="NZ_AOJH01000088.1"/>
</dbReference>
<dbReference type="EMBL" id="AOJH01000088">
    <property type="protein sequence ID" value="EMA59031.1"/>
    <property type="molecule type" value="Genomic_DNA"/>
</dbReference>
<organism evidence="2 3">
    <name type="scientific">Halorubrum kocurii JCM 14978</name>
    <dbReference type="NCBI Taxonomy" id="1230456"/>
    <lineage>
        <taxon>Archaea</taxon>
        <taxon>Methanobacteriati</taxon>
        <taxon>Methanobacteriota</taxon>
        <taxon>Stenosarchaea group</taxon>
        <taxon>Halobacteria</taxon>
        <taxon>Halobacteriales</taxon>
        <taxon>Haloferacaceae</taxon>
        <taxon>Halorubrum</taxon>
    </lineage>
</organism>
<protein>
    <submittedName>
        <fullName evidence="2">Uncharacterized protein</fullName>
    </submittedName>
</protein>
<sequence length="147" mass="16302">MARHDAEVELKIRTWAFRERELPRVPPAGWATTTDRLRETVCLAIESSVDAIGRIEPFEGPARERERFEATVAVDDRDGENSGDDSDPGDIADRVDLGGFADDYVRLTPSRSAGDSSGAGPDTTERSGDDFEERTEQFDLDEALDRL</sequence>
<keyword evidence="3" id="KW-1185">Reference proteome</keyword>
<evidence type="ECO:0000313" key="3">
    <source>
        <dbReference type="Proteomes" id="UP000011546"/>
    </source>
</evidence>
<dbReference type="Proteomes" id="UP000011546">
    <property type="component" value="Unassembled WGS sequence"/>
</dbReference>
<feature type="compositionally biased region" description="Acidic residues" evidence="1">
    <location>
        <begin position="81"/>
        <end position="90"/>
    </location>
</feature>
<reference evidence="2 3" key="1">
    <citation type="journal article" date="2014" name="PLoS Genet.">
        <title>Phylogenetically driven sequencing of extremely halophilic archaea reveals strategies for static and dynamic osmo-response.</title>
        <authorList>
            <person name="Becker E.A."/>
            <person name="Seitzer P.M."/>
            <person name="Tritt A."/>
            <person name="Larsen D."/>
            <person name="Krusor M."/>
            <person name="Yao A.I."/>
            <person name="Wu D."/>
            <person name="Madern D."/>
            <person name="Eisen J.A."/>
            <person name="Darling A.E."/>
            <person name="Facciotti M.T."/>
        </authorList>
    </citation>
    <scope>NUCLEOTIDE SEQUENCE [LARGE SCALE GENOMIC DNA]</scope>
    <source>
        <strain evidence="2 3">JCM 14978</strain>
    </source>
</reference>
<comment type="caution">
    <text evidence="2">The sequence shown here is derived from an EMBL/GenBank/DDBJ whole genome shotgun (WGS) entry which is preliminary data.</text>
</comment>
<dbReference type="AlphaFoldDB" id="M0NMN4"/>
<dbReference type="OrthoDB" id="323778at2157"/>
<dbReference type="PATRIC" id="fig|1230456.3.peg.2957"/>
<accession>M0NMN4</accession>
<evidence type="ECO:0000256" key="1">
    <source>
        <dbReference type="SAM" id="MobiDB-lite"/>
    </source>
</evidence>
<name>M0NMN4_9EURY</name>
<proteinExistence type="predicted"/>
<feature type="compositionally biased region" description="Basic and acidic residues" evidence="1">
    <location>
        <begin position="123"/>
        <end position="147"/>
    </location>
</feature>
<feature type="compositionally biased region" description="Basic and acidic residues" evidence="1">
    <location>
        <begin position="61"/>
        <end position="80"/>
    </location>
</feature>
<gene>
    <name evidence="2" type="ORF">C468_14837</name>
</gene>
<evidence type="ECO:0000313" key="2">
    <source>
        <dbReference type="EMBL" id="EMA59031.1"/>
    </source>
</evidence>
<feature type="region of interest" description="Disordered" evidence="1">
    <location>
        <begin position="60"/>
        <end position="147"/>
    </location>
</feature>